<feature type="binding site" evidence="7">
    <location>
        <position position="132"/>
    </location>
    <ligand>
        <name>substrate</name>
    </ligand>
</feature>
<feature type="binding site" evidence="8">
    <location>
        <position position="208"/>
    </location>
    <ligand>
        <name>Zn(2+)</name>
        <dbReference type="ChEBI" id="CHEBI:29105"/>
    </ligand>
</feature>
<dbReference type="InterPro" id="IPR011059">
    <property type="entry name" value="Metal-dep_hydrolase_composite"/>
</dbReference>
<dbReference type="OrthoDB" id="9776488at2"/>
<dbReference type="InterPro" id="IPR032466">
    <property type="entry name" value="Metal_Hydrolase"/>
</dbReference>
<dbReference type="PANTHER" id="PTHR11113:SF14">
    <property type="entry name" value="N-ACETYLGLUCOSAMINE-6-PHOSPHATE DEACETYLASE"/>
    <property type="match status" value="1"/>
</dbReference>
<evidence type="ECO:0000256" key="4">
    <source>
        <dbReference type="ARBA" id="ARBA00023277"/>
    </source>
</evidence>
<keyword evidence="2 8" id="KW-0479">Metal-binding</keyword>
<dbReference type="GO" id="GO:0006046">
    <property type="term" value="P:N-acetylglucosamine catabolic process"/>
    <property type="evidence" value="ECO:0007669"/>
    <property type="project" value="TreeGrafter"/>
</dbReference>
<feature type="binding site" evidence="8">
    <location>
        <position position="121"/>
    </location>
    <ligand>
        <name>Zn(2+)</name>
        <dbReference type="ChEBI" id="CHEBI:29105"/>
    </ligand>
</feature>
<dbReference type="Gene3D" id="3.20.20.140">
    <property type="entry name" value="Metal-dependent hydrolases"/>
    <property type="match status" value="1"/>
</dbReference>
<dbReference type="RefSeq" id="WP_140194371.1">
    <property type="nucleotide sequence ID" value="NZ_VFFF01000001.1"/>
</dbReference>
<dbReference type="GO" id="GO:0046872">
    <property type="term" value="F:metal ion binding"/>
    <property type="evidence" value="ECO:0007669"/>
    <property type="project" value="UniProtKB-KW"/>
</dbReference>
<dbReference type="Gene3D" id="2.30.40.10">
    <property type="entry name" value="Urease, subunit C, domain 1"/>
    <property type="match status" value="1"/>
</dbReference>
<dbReference type="GO" id="GO:0008448">
    <property type="term" value="F:N-acetylglucosamine-6-phosphate deacetylase activity"/>
    <property type="evidence" value="ECO:0007669"/>
    <property type="project" value="InterPro"/>
</dbReference>
<evidence type="ECO:0000256" key="7">
    <source>
        <dbReference type="PIRSR" id="PIRSR038994-2"/>
    </source>
</evidence>
<dbReference type="EMBL" id="VFFF01000001">
    <property type="protein sequence ID" value="TNY33683.1"/>
    <property type="molecule type" value="Genomic_DNA"/>
</dbReference>
<proteinExistence type="inferred from homology"/>
<dbReference type="PIRSF" id="PIRSF038994">
    <property type="entry name" value="NagA"/>
    <property type="match status" value="1"/>
</dbReference>
<keyword evidence="3 5" id="KW-0378">Hydrolase</keyword>
<comment type="similarity">
    <text evidence="1 5">Belongs to the metallo-dependent hydrolases superfamily. NagA family.</text>
</comment>
<evidence type="ECO:0000256" key="6">
    <source>
        <dbReference type="PIRSR" id="PIRSR038994-1"/>
    </source>
</evidence>
<feature type="binding site" evidence="7">
    <location>
        <begin position="211"/>
        <end position="212"/>
    </location>
    <ligand>
        <name>substrate</name>
    </ligand>
</feature>
<evidence type="ECO:0000313" key="11">
    <source>
        <dbReference type="Proteomes" id="UP000314011"/>
    </source>
</evidence>
<evidence type="ECO:0000256" key="5">
    <source>
        <dbReference type="PIRNR" id="PIRNR038994"/>
    </source>
</evidence>
<feature type="binding site" evidence="7">
    <location>
        <position position="219"/>
    </location>
    <ligand>
        <name>substrate</name>
    </ligand>
</feature>
<dbReference type="InterPro" id="IPR006680">
    <property type="entry name" value="Amidohydro-rel"/>
</dbReference>
<keyword evidence="4 5" id="KW-0119">Carbohydrate metabolism</keyword>
<dbReference type="InterPro" id="IPR003764">
    <property type="entry name" value="GlcNAc_6-P_deAcase"/>
</dbReference>
<comment type="cofactor">
    <cofactor evidence="8">
        <name>a divalent metal cation</name>
        <dbReference type="ChEBI" id="CHEBI:60240"/>
    </cofactor>
    <text evidence="8">Binds 1 divalent metal cation per subunit.</text>
</comment>
<comment type="caution">
    <text evidence="10">The sequence shown here is derived from an EMBL/GenBank/DDBJ whole genome shotgun (WGS) entry which is preliminary data.</text>
</comment>
<gene>
    <name evidence="10" type="ORF">FHY64_10545</name>
</gene>
<evidence type="ECO:0000313" key="10">
    <source>
        <dbReference type="EMBL" id="TNY33683.1"/>
    </source>
</evidence>
<evidence type="ECO:0000256" key="1">
    <source>
        <dbReference type="ARBA" id="ARBA00010716"/>
    </source>
</evidence>
<feature type="active site" description="Proton donor/acceptor" evidence="6">
    <location>
        <position position="266"/>
    </location>
</feature>
<evidence type="ECO:0000259" key="9">
    <source>
        <dbReference type="Pfam" id="PF01979"/>
    </source>
</evidence>
<protein>
    <submittedName>
        <fullName evidence="10">N-acetylglucosamine-6-phosphate deacetylase</fullName>
    </submittedName>
</protein>
<dbReference type="SUPFAM" id="SSF51556">
    <property type="entry name" value="Metallo-dependent hydrolases"/>
    <property type="match status" value="1"/>
</dbReference>
<evidence type="ECO:0000256" key="2">
    <source>
        <dbReference type="ARBA" id="ARBA00022723"/>
    </source>
</evidence>
<evidence type="ECO:0000256" key="8">
    <source>
        <dbReference type="PIRSR" id="PIRSR038994-3"/>
    </source>
</evidence>
<feature type="binding site" evidence="7">
    <location>
        <begin position="298"/>
        <end position="300"/>
    </location>
    <ligand>
        <name>substrate</name>
    </ligand>
</feature>
<feature type="domain" description="Amidohydrolase-related" evidence="9">
    <location>
        <begin position="47"/>
        <end position="340"/>
    </location>
</feature>
<dbReference type="PANTHER" id="PTHR11113">
    <property type="entry name" value="N-ACETYLGLUCOSAMINE-6-PHOSPHATE DEACETYLASE"/>
    <property type="match status" value="1"/>
</dbReference>
<name>A0A5C5GG85_9RHOB</name>
<accession>A0A5C5GG85</accession>
<dbReference type="Pfam" id="PF01979">
    <property type="entry name" value="Amidohydro_1"/>
    <property type="match status" value="1"/>
</dbReference>
<organism evidence="10 11">
    <name type="scientific">Pelagovum pacificum</name>
    <dbReference type="NCBI Taxonomy" id="2588711"/>
    <lineage>
        <taxon>Bacteria</taxon>
        <taxon>Pseudomonadati</taxon>
        <taxon>Pseudomonadota</taxon>
        <taxon>Alphaproteobacteria</taxon>
        <taxon>Rhodobacterales</taxon>
        <taxon>Paracoccaceae</taxon>
        <taxon>Pelagovum</taxon>
    </lineage>
</organism>
<feature type="binding site" evidence="7">
    <location>
        <position position="242"/>
    </location>
    <ligand>
        <name>substrate</name>
    </ligand>
</feature>
<keyword evidence="11" id="KW-1185">Reference proteome</keyword>
<feature type="binding site" evidence="8">
    <location>
        <position position="187"/>
    </location>
    <ligand>
        <name>Zn(2+)</name>
        <dbReference type="ChEBI" id="CHEBI:29105"/>
    </ligand>
</feature>
<sequence length="371" mass="38671">MSMIVTPDLTYLDGALEPGLAIHVEGDRITAVTPATGPGHLRPHVFMPGAQDLQVNGGGGVMLNSAPTPDTLRTMAAAHRALGTTAILPTVITDRPAVIDAAADAAIEVNGEPGQLGLHIEGPHLAPSRKGTHDVNLIRPLDRTTLATVERLRTAGLTVMVTLAPERADPALLAELVATGAIVSAGHTAADADEARAAFEAGVSNVTHLYNAMEPMASRAPGLLAATILSEVPFGIIADGIHVHWDMLRIALAARPRQDRAYLVSDAMATVGGPDHFDLYGQTIHVRDGALVNAEGSLAGAHIDMLTSIRNVHHHAGIPLSQAIAMATDIPRAVLGLPPQVAASGEILSDYIMLDEGLALLPPDQINRTMP</sequence>
<dbReference type="Proteomes" id="UP000314011">
    <property type="component" value="Unassembled WGS sequence"/>
</dbReference>
<evidence type="ECO:0000256" key="3">
    <source>
        <dbReference type="ARBA" id="ARBA00022801"/>
    </source>
</evidence>
<dbReference type="AlphaFoldDB" id="A0A5C5GG85"/>
<reference evidence="10 11" key="1">
    <citation type="submission" date="2019-06" db="EMBL/GenBank/DDBJ databases">
        <title>Genome of new Rhodobacteraceae sp. SM1903.</title>
        <authorList>
            <person name="Ren X."/>
        </authorList>
    </citation>
    <scope>NUCLEOTIDE SEQUENCE [LARGE SCALE GENOMIC DNA]</scope>
    <source>
        <strain evidence="10 11">SM1903</strain>
    </source>
</reference>